<dbReference type="AlphaFoldDB" id="A0A0A9BBI9"/>
<name>A0A0A9BBI9_ARUDO</name>
<dbReference type="EMBL" id="GBRH01239315">
    <property type="protein sequence ID" value="JAD58580.1"/>
    <property type="molecule type" value="Transcribed_RNA"/>
</dbReference>
<protein>
    <submittedName>
        <fullName evidence="1">Uncharacterized protein</fullName>
    </submittedName>
</protein>
<reference evidence="1" key="1">
    <citation type="submission" date="2014-09" db="EMBL/GenBank/DDBJ databases">
        <authorList>
            <person name="Magalhaes I.L.F."/>
            <person name="Oliveira U."/>
            <person name="Santos F.R."/>
            <person name="Vidigal T.H.D.A."/>
            <person name="Brescovit A.D."/>
            <person name="Santos A.J."/>
        </authorList>
    </citation>
    <scope>NUCLEOTIDE SEQUENCE</scope>
    <source>
        <tissue evidence="1">Shoot tissue taken approximately 20 cm above the soil surface</tissue>
    </source>
</reference>
<accession>A0A0A9BBI9</accession>
<evidence type="ECO:0000313" key="1">
    <source>
        <dbReference type="EMBL" id="JAD58580.1"/>
    </source>
</evidence>
<proteinExistence type="predicted"/>
<organism evidence="1">
    <name type="scientific">Arundo donax</name>
    <name type="common">Giant reed</name>
    <name type="synonym">Donax arundinaceus</name>
    <dbReference type="NCBI Taxonomy" id="35708"/>
    <lineage>
        <taxon>Eukaryota</taxon>
        <taxon>Viridiplantae</taxon>
        <taxon>Streptophyta</taxon>
        <taxon>Embryophyta</taxon>
        <taxon>Tracheophyta</taxon>
        <taxon>Spermatophyta</taxon>
        <taxon>Magnoliopsida</taxon>
        <taxon>Liliopsida</taxon>
        <taxon>Poales</taxon>
        <taxon>Poaceae</taxon>
        <taxon>PACMAD clade</taxon>
        <taxon>Arundinoideae</taxon>
        <taxon>Arundineae</taxon>
        <taxon>Arundo</taxon>
    </lineage>
</organism>
<reference evidence="1" key="2">
    <citation type="journal article" date="2015" name="Data Brief">
        <title>Shoot transcriptome of the giant reed, Arundo donax.</title>
        <authorList>
            <person name="Barrero R.A."/>
            <person name="Guerrero F.D."/>
            <person name="Moolhuijzen P."/>
            <person name="Goolsby J.A."/>
            <person name="Tidwell J."/>
            <person name="Bellgard S.E."/>
            <person name="Bellgard M.I."/>
        </authorList>
    </citation>
    <scope>NUCLEOTIDE SEQUENCE</scope>
    <source>
        <tissue evidence="1">Shoot tissue taken approximately 20 cm above the soil surface</tissue>
    </source>
</reference>
<sequence>MVYNNPGLGWYRSAERPDHQNGLPPPNYMFVLTDCHAD</sequence>